<evidence type="ECO:0000313" key="3">
    <source>
        <dbReference type="Proteomes" id="UP000654993"/>
    </source>
</evidence>
<organism evidence="2 3">
    <name type="scientific">Insulibacter thermoxylanivorax</name>
    <dbReference type="NCBI Taxonomy" id="2749268"/>
    <lineage>
        <taxon>Bacteria</taxon>
        <taxon>Bacillati</taxon>
        <taxon>Bacillota</taxon>
        <taxon>Bacilli</taxon>
        <taxon>Bacillales</taxon>
        <taxon>Paenibacillaceae</taxon>
        <taxon>Insulibacter</taxon>
    </lineage>
</organism>
<feature type="transmembrane region" description="Helical" evidence="1">
    <location>
        <begin position="33"/>
        <end position="53"/>
    </location>
</feature>
<feature type="transmembrane region" description="Helical" evidence="1">
    <location>
        <begin position="6"/>
        <end position="21"/>
    </location>
</feature>
<reference evidence="2" key="1">
    <citation type="submission" date="2020-08" db="EMBL/GenBank/DDBJ databases">
        <authorList>
            <person name="Uke A."/>
            <person name="Chhe C."/>
            <person name="Baramee S."/>
            <person name="Kosugi A."/>
        </authorList>
    </citation>
    <scope>NUCLEOTIDE SEQUENCE</scope>
    <source>
        <strain evidence="2">DA-C8</strain>
    </source>
</reference>
<proteinExistence type="predicted"/>
<dbReference type="Pfam" id="PF07441">
    <property type="entry name" value="BofA"/>
    <property type="match status" value="1"/>
</dbReference>
<keyword evidence="1" id="KW-1133">Transmembrane helix</keyword>
<keyword evidence="1" id="KW-0472">Membrane</keyword>
<dbReference type="Proteomes" id="UP000654993">
    <property type="component" value="Unassembled WGS sequence"/>
</dbReference>
<gene>
    <name evidence="2" type="ORF">PRECH8_04980</name>
</gene>
<evidence type="ECO:0008006" key="4">
    <source>
        <dbReference type="Google" id="ProtNLM"/>
    </source>
</evidence>
<dbReference type="InterPro" id="IPR010001">
    <property type="entry name" value="BofA"/>
</dbReference>
<evidence type="ECO:0000313" key="2">
    <source>
        <dbReference type="EMBL" id="GFR37202.1"/>
    </source>
</evidence>
<dbReference type="RefSeq" id="WP_200965503.1">
    <property type="nucleotide sequence ID" value="NZ_BMAQ01000004.1"/>
</dbReference>
<keyword evidence="3" id="KW-1185">Reference proteome</keyword>
<evidence type="ECO:0000256" key="1">
    <source>
        <dbReference type="SAM" id="Phobius"/>
    </source>
</evidence>
<accession>A0A916QAJ9</accession>
<name>A0A916QAJ9_9BACL</name>
<protein>
    <recommendedName>
        <fullName evidence="4">Inhibitor of the pro-sigma K processing machinery</fullName>
    </recommendedName>
</protein>
<dbReference type="AlphaFoldDB" id="A0A916QAJ9"/>
<dbReference type="EMBL" id="BMAQ01000004">
    <property type="protein sequence ID" value="GFR37202.1"/>
    <property type="molecule type" value="Genomic_DNA"/>
</dbReference>
<feature type="transmembrane region" description="Helical" evidence="1">
    <location>
        <begin position="65"/>
        <end position="87"/>
    </location>
</feature>
<reference evidence="2" key="2">
    <citation type="journal article" date="2021" name="Data Brief">
        <title>Draft genome sequence data of the facultative, thermophilic, xylanolytic bacterium Paenibacillus sp. strain DA-C8.</title>
        <authorList>
            <person name="Chhe C."/>
            <person name="Uke A."/>
            <person name="Baramee S."/>
            <person name="Ungkulpasvich U."/>
            <person name="Tachaapaikoon C."/>
            <person name="Pason P."/>
            <person name="Waeonukul R."/>
            <person name="Ratanakhanokchai K."/>
            <person name="Kosugi A."/>
        </authorList>
    </citation>
    <scope>NUCLEOTIDE SEQUENCE</scope>
    <source>
        <strain evidence="2">DA-C8</strain>
    </source>
</reference>
<keyword evidence="1" id="KW-0812">Transmembrane</keyword>
<comment type="caution">
    <text evidence="2">The sequence shown here is derived from an EMBL/GenBank/DDBJ whole genome shotgun (WGS) entry which is preliminary data.</text>
</comment>
<sequence length="88" mass="9506">MSNFWWALFIIAAGILLYILLRPHLNAGTFLRFTANLLIAGLIVYGVQVTGILGEVQIPINIPTVMIAGLLGIPGVALLYGVQLLVFN</sequence>